<keyword evidence="3" id="KW-0732">Signal</keyword>
<feature type="chain" id="PRO_5038944765" description="Bacterial Ig-like domain-containing protein" evidence="3">
    <location>
        <begin position="21"/>
        <end position="469"/>
    </location>
</feature>
<keyword evidence="2" id="KW-0812">Transmembrane</keyword>
<name>A0A191WIQ2_9MICO</name>
<evidence type="ECO:0000256" key="1">
    <source>
        <dbReference type="SAM" id="MobiDB-lite"/>
    </source>
</evidence>
<dbReference type="STRING" id="453304.ATC03_16885"/>
<reference evidence="5" key="2">
    <citation type="submission" date="2016-01" db="EMBL/GenBank/DDBJ databases">
        <title>Complete genome sequence of Agromyces aureus AR33T and comparison with related organisms.</title>
        <authorList>
            <person name="Corretto E."/>
            <person name="Antonielli L."/>
            <person name="Sessitsch A."/>
            <person name="Brader G."/>
        </authorList>
    </citation>
    <scope>NUCLEOTIDE SEQUENCE [LARGE SCALE GENOMIC DNA]</scope>
    <source>
        <strain evidence="5">AR33</strain>
    </source>
</reference>
<evidence type="ECO:0000256" key="3">
    <source>
        <dbReference type="SAM" id="SignalP"/>
    </source>
</evidence>
<sequence>MKRTLPALVVAVLGAGLALAGTVAPAAAATPTPATSIVGSCDALSVDLAGYAVEPGADAVYETVEVSPAVAEVSHTDYQYSWSFLFWGETRWAHKDSGAHVIYDSKLWERTGLTQTHVEVAAQDAVTEQQLVSAAIPADATPNTVTVTIDGATVVDGLAFGAEYAPADFALAKGTPGTETYGTHTYSVSVTAYQGYGAEPVASVVDSGSTECATGDFAAAATIDTDTTCGAAIVTLTNAELLASKINGTYSAIVSVDGKMKDIVAVFENAPLTLDAYTFAEDSGEHTVEVRTGPAHGDALLAKTTVDSDCLVDEEEPAPPVDPSISITGSLTPGGKITVTGEDFAADTEYEIELHSTPQSIASVTTDSEGSFSGTGTIASDTPAGEHEIVVLQDGEEVASKSVTITAAPSGTTTDAGTTAGTGTTAATGAKAGLASTGFDATPLAALAAALLALAGIAFGARRAIRVKG</sequence>
<feature type="region of interest" description="Disordered" evidence="1">
    <location>
        <begin position="314"/>
        <end position="333"/>
    </location>
</feature>
<feature type="signal peptide" evidence="3">
    <location>
        <begin position="1"/>
        <end position="20"/>
    </location>
</feature>
<keyword evidence="5" id="KW-1185">Reference proteome</keyword>
<proteinExistence type="predicted"/>
<gene>
    <name evidence="4" type="ORF">ATC03_16885</name>
</gene>
<keyword evidence="2" id="KW-0472">Membrane</keyword>
<dbReference type="EMBL" id="CP013979">
    <property type="protein sequence ID" value="ANJ28136.1"/>
    <property type="molecule type" value="Genomic_DNA"/>
</dbReference>
<dbReference type="AlphaFoldDB" id="A0A191WIQ2"/>
<organism evidence="4 5">
    <name type="scientific">Agromyces aureus</name>
    <dbReference type="NCBI Taxonomy" id="453304"/>
    <lineage>
        <taxon>Bacteria</taxon>
        <taxon>Bacillati</taxon>
        <taxon>Actinomycetota</taxon>
        <taxon>Actinomycetes</taxon>
        <taxon>Micrococcales</taxon>
        <taxon>Microbacteriaceae</taxon>
        <taxon>Agromyces</taxon>
    </lineage>
</organism>
<dbReference type="KEGG" id="agy:ATC03_16885"/>
<reference evidence="4 5" key="1">
    <citation type="journal article" date="2016" name="Int. J. Syst. Evol. Microbiol.">
        <title>Agromyces aureus sp. nov., isolated from the rhizosphere of Salix caprea L. grown in a heavy-metal-contaminated soil.</title>
        <authorList>
            <person name="Corretto E."/>
            <person name="Antonielli L."/>
            <person name="Sessitsch A."/>
            <person name="Compant S."/>
            <person name="Gorfer M."/>
            <person name="Kuffner M."/>
            <person name="Brader G."/>
        </authorList>
    </citation>
    <scope>NUCLEOTIDE SEQUENCE [LARGE SCALE GENOMIC DNA]</scope>
    <source>
        <strain evidence="4 5">AR33</strain>
    </source>
</reference>
<dbReference type="OrthoDB" id="9772590at2"/>
<accession>A0A191WIQ2</accession>
<dbReference type="RefSeq" id="WP_067879657.1">
    <property type="nucleotide sequence ID" value="NZ_CP013979.1"/>
</dbReference>
<evidence type="ECO:0000313" key="4">
    <source>
        <dbReference type="EMBL" id="ANJ28136.1"/>
    </source>
</evidence>
<protein>
    <recommendedName>
        <fullName evidence="6">Bacterial Ig-like domain-containing protein</fullName>
    </recommendedName>
</protein>
<evidence type="ECO:0000313" key="5">
    <source>
        <dbReference type="Proteomes" id="UP000078437"/>
    </source>
</evidence>
<evidence type="ECO:0000256" key="2">
    <source>
        <dbReference type="SAM" id="Phobius"/>
    </source>
</evidence>
<keyword evidence="2" id="KW-1133">Transmembrane helix</keyword>
<dbReference type="Proteomes" id="UP000078437">
    <property type="component" value="Chromosome"/>
</dbReference>
<evidence type="ECO:0008006" key="6">
    <source>
        <dbReference type="Google" id="ProtNLM"/>
    </source>
</evidence>
<feature type="transmembrane region" description="Helical" evidence="2">
    <location>
        <begin position="444"/>
        <end position="461"/>
    </location>
</feature>